<reference evidence="1" key="1">
    <citation type="journal article" date="2019" name="bioRxiv">
        <title>The Genome of the Zebra Mussel, Dreissena polymorpha: A Resource for Invasive Species Research.</title>
        <authorList>
            <person name="McCartney M.A."/>
            <person name="Auch B."/>
            <person name="Kono T."/>
            <person name="Mallez S."/>
            <person name="Zhang Y."/>
            <person name="Obille A."/>
            <person name="Becker A."/>
            <person name="Abrahante J.E."/>
            <person name="Garbe J."/>
            <person name="Badalamenti J.P."/>
            <person name="Herman A."/>
            <person name="Mangelson H."/>
            <person name="Liachko I."/>
            <person name="Sullivan S."/>
            <person name="Sone E.D."/>
            <person name="Koren S."/>
            <person name="Silverstein K.A.T."/>
            <person name="Beckman K.B."/>
            <person name="Gohl D.M."/>
        </authorList>
    </citation>
    <scope>NUCLEOTIDE SEQUENCE</scope>
    <source>
        <strain evidence="1">Duluth1</strain>
        <tissue evidence="1">Whole animal</tissue>
    </source>
</reference>
<sequence length="59" mass="6723">MDLIQLCWFQSNLCAEVDGCNCKADVRDLGTAEGTHPEPRRLLGRLCPRRDHMAAFDIY</sequence>
<dbReference type="Proteomes" id="UP000828390">
    <property type="component" value="Unassembled WGS sequence"/>
</dbReference>
<comment type="caution">
    <text evidence="1">The sequence shown here is derived from an EMBL/GenBank/DDBJ whole genome shotgun (WGS) entry which is preliminary data.</text>
</comment>
<dbReference type="EMBL" id="JAIWYP010000015">
    <property type="protein sequence ID" value="KAH3702711.1"/>
    <property type="molecule type" value="Genomic_DNA"/>
</dbReference>
<accession>A0A9D3YMI7</accession>
<keyword evidence="2" id="KW-1185">Reference proteome</keyword>
<evidence type="ECO:0000313" key="1">
    <source>
        <dbReference type="EMBL" id="KAH3702711.1"/>
    </source>
</evidence>
<reference evidence="1" key="2">
    <citation type="submission" date="2020-11" db="EMBL/GenBank/DDBJ databases">
        <authorList>
            <person name="McCartney M.A."/>
            <person name="Auch B."/>
            <person name="Kono T."/>
            <person name="Mallez S."/>
            <person name="Becker A."/>
            <person name="Gohl D.M."/>
            <person name="Silverstein K.A.T."/>
            <person name="Koren S."/>
            <person name="Bechman K.B."/>
            <person name="Herman A."/>
            <person name="Abrahante J.E."/>
            <person name="Garbe J."/>
        </authorList>
    </citation>
    <scope>NUCLEOTIDE SEQUENCE</scope>
    <source>
        <strain evidence="1">Duluth1</strain>
        <tissue evidence="1">Whole animal</tissue>
    </source>
</reference>
<gene>
    <name evidence="1" type="ORF">DPMN_077737</name>
</gene>
<protein>
    <submittedName>
        <fullName evidence="1">Uncharacterized protein</fullName>
    </submittedName>
</protein>
<name>A0A9D3YMI7_DREPO</name>
<organism evidence="1 2">
    <name type="scientific">Dreissena polymorpha</name>
    <name type="common">Zebra mussel</name>
    <name type="synonym">Mytilus polymorpha</name>
    <dbReference type="NCBI Taxonomy" id="45954"/>
    <lineage>
        <taxon>Eukaryota</taxon>
        <taxon>Metazoa</taxon>
        <taxon>Spiralia</taxon>
        <taxon>Lophotrochozoa</taxon>
        <taxon>Mollusca</taxon>
        <taxon>Bivalvia</taxon>
        <taxon>Autobranchia</taxon>
        <taxon>Heteroconchia</taxon>
        <taxon>Euheterodonta</taxon>
        <taxon>Imparidentia</taxon>
        <taxon>Neoheterodontei</taxon>
        <taxon>Myida</taxon>
        <taxon>Dreissenoidea</taxon>
        <taxon>Dreissenidae</taxon>
        <taxon>Dreissena</taxon>
    </lineage>
</organism>
<dbReference type="AlphaFoldDB" id="A0A9D3YMI7"/>
<evidence type="ECO:0000313" key="2">
    <source>
        <dbReference type="Proteomes" id="UP000828390"/>
    </source>
</evidence>
<proteinExistence type="predicted"/>